<dbReference type="Proteomes" id="UP001396334">
    <property type="component" value="Unassembled WGS sequence"/>
</dbReference>
<organism evidence="1 2">
    <name type="scientific">Hibiscus sabdariffa</name>
    <name type="common">roselle</name>
    <dbReference type="NCBI Taxonomy" id="183260"/>
    <lineage>
        <taxon>Eukaryota</taxon>
        <taxon>Viridiplantae</taxon>
        <taxon>Streptophyta</taxon>
        <taxon>Embryophyta</taxon>
        <taxon>Tracheophyta</taxon>
        <taxon>Spermatophyta</taxon>
        <taxon>Magnoliopsida</taxon>
        <taxon>eudicotyledons</taxon>
        <taxon>Gunneridae</taxon>
        <taxon>Pentapetalae</taxon>
        <taxon>rosids</taxon>
        <taxon>malvids</taxon>
        <taxon>Malvales</taxon>
        <taxon>Malvaceae</taxon>
        <taxon>Malvoideae</taxon>
        <taxon>Hibiscus</taxon>
    </lineage>
</organism>
<proteinExistence type="predicted"/>
<keyword evidence="2" id="KW-1185">Reference proteome</keyword>
<reference evidence="1 2" key="1">
    <citation type="journal article" date="2024" name="G3 (Bethesda)">
        <title>Genome assembly of Hibiscus sabdariffa L. provides insights into metabolisms of medicinal natural products.</title>
        <authorList>
            <person name="Kim T."/>
        </authorList>
    </citation>
    <scope>NUCLEOTIDE SEQUENCE [LARGE SCALE GENOMIC DNA]</scope>
    <source>
        <strain evidence="1">TK-2024</strain>
        <tissue evidence="1">Old leaves</tissue>
    </source>
</reference>
<protein>
    <submittedName>
        <fullName evidence="1">Uncharacterized protein</fullName>
    </submittedName>
</protein>
<comment type="caution">
    <text evidence="1">The sequence shown here is derived from an EMBL/GenBank/DDBJ whole genome shotgun (WGS) entry which is preliminary data.</text>
</comment>
<sequence length="101" mass="11278">MSRDSMPLKSIFFFRQIFTSNCTHKKKKTLIRQKRNVAVVVTSGEHVKLRQSQRLFDIYPKNPPTMASATGHAICLTSGGDGNNINRLVSNRSYGGVIPRG</sequence>
<dbReference type="EMBL" id="JBBPBN010000022">
    <property type="protein sequence ID" value="KAK9012004.1"/>
    <property type="molecule type" value="Genomic_DNA"/>
</dbReference>
<accession>A0ABR2RGP8</accession>
<name>A0ABR2RGP8_9ROSI</name>
<evidence type="ECO:0000313" key="1">
    <source>
        <dbReference type="EMBL" id="KAK9012004.1"/>
    </source>
</evidence>
<gene>
    <name evidence="1" type="ORF">V6N11_040075</name>
</gene>
<evidence type="ECO:0000313" key="2">
    <source>
        <dbReference type="Proteomes" id="UP001396334"/>
    </source>
</evidence>